<evidence type="ECO:0000313" key="3">
    <source>
        <dbReference type="Proteomes" id="UP000294933"/>
    </source>
</evidence>
<keyword evidence="3" id="KW-1185">Reference proteome</keyword>
<evidence type="ECO:0000256" key="1">
    <source>
        <dbReference type="SAM" id="MobiDB-lite"/>
    </source>
</evidence>
<gene>
    <name evidence="2" type="ORF">BD410DRAFT_788078</name>
</gene>
<accession>A0A4Y7Q5S1</accession>
<feature type="region of interest" description="Disordered" evidence="1">
    <location>
        <begin position="1"/>
        <end position="24"/>
    </location>
</feature>
<reference evidence="2 3" key="1">
    <citation type="submission" date="2018-06" db="EMBL/GenBank/DDBJ databases">
        <title>A transcriptomic atlas of mushroom development highlights an independent origin of complex multicellularity.</title>
        <authorList>
            <consortium name="DOE Joint Genome Institute"/>
            <person name="Krizsan K."/>
            <person name="Almasi E."/>
            <person name="Merenyi Z."/>
            <person name="Sahu N."/>
            <person name="Viragh M."/>
            <person name="Koszo T."/>
            <person name="Mondo S."/>
            <person name="Kiss B."/>
            <person name="Balint B."/>
            <person name="Kues U."/>
            <person name="Barry K."/>
            <person name="Hegedus J.C."/>
            <person name="Henrissat B."/>
            <person name="Johnson J."/>
            <person name="Lipzen A."/>
            <person name="Ohm R."/>
            <person name="Nagy I."/>
            <person name="Pangilinan J."/>
            <person name="Yan J."/>
            <person name="Xiong Y."/>
            <person name="Grigoriev I.V."/>
            <person name="Hibbett D.S."/>
            <person name="Nagy L.G."/>
        </authorList>
    </citation>
    <scope>NUCLEOTIDE SEQUENCE [LARGE SCALE GENOMIC DNA]</scope>
    <source>
        <strain evidence="2 3">SZMC22713</strain>
    </source>
</reference>
<feature type="region of interest" description="Disordered" evidence="1">
    <location>
        <begin position="175"/>
        <end position="221"/>
    </location>
</feature>
<feature type="region of interest" description="Disordered" evidence="1">
    <location>
        <begin position="490"/>
        <end position="511"/>
    </location>
</feature>
<feature type="region of interest" description="Disordered" evidence="1">
    <location>
        <begin position="358"/>
        <end position="415"/>
    </location>
</feature>
<feature type="compositionally biased region" description="Basic and acidic residues" evidence="1">
    <location>
        <begin position="399"/>
        <end position="410"/>
    </location>
</feature>
<proteinExistence type="predicted"/>
<dbReference type="OrthoDB" id="3259897at2759"/>
<feature type="compositionally biased region" description="Polar residues" evidence="1">
    <location>
        <begin position="14"/>
        <end position="24"/>
    </location>
</feature>
<dbReference type="Proteomes" id="UP000294933">
    <property type="component" value="Unassembled WGS sequence"/>
</dbReference>
<feature type="compositionally biased region" description="Basic and acidic residues" evidence="1">
    <location>
        <begin position="206"/>
        <end position="215"/>
    </location>
</feature>
<dbReference type="Gene3D" id="2.60.40.640">
    <property type="match status" value="1"/>
</dbReference>
<sequence length="566" mass="61584">MTSSYGHRSRTRSESVPYSMTRSPPASFPVGLRLLNSPLHTHVSTFKSPEIQININSSSVRNLRRADQASTSLPVFGDHDHITGSVTLDPQNCAADSGRLTISIEGSFEYISPMSATKRGHSQITPGKHRHIFYRDSAVIPLYTASEPVSAPAPPRSGFRSAFAASLRRATSVETLSKLASPPELRSHSSPTSPSPSPKTFNFDFELPRPEKPGEELPSTFSASNVVSGGVRGRVYSENASVNYCVHALWEAFDGSGTQAKLEAPILFQPDTDFQSLDGFSIAPDSWSETALSKVDNLPIECAVTIPNPATFPRSSSMPYFVVFTTKPRSRTLAAEFMSDATIAVSLVRRVAFPRPSPQQLLPSIQTQNLPMTPAPGSPTEPSSANVTQASSVPSSPVHARDANGRDRGRSRLLKRVVRSAPPILSSFLVNRTDADVSDPHAGLWTNEKPLPTVPVPPLQLGFPAPAAYAGSEFATMSLSDSRTLHTDISVGFPKRPKGRTHSPNSHPSLESFKSLPDGLYKGSIPLQKGWFPTLQWHGLTIEYFIQVSVIFDSNEFRTRVPVRIY</sequence>
<dbReference type="InterPro" id="IPR014752">
    <property type="entry name" value="Arrestin-like_C"/>
</dbReference>
<name>A0A4Y7Q5S1_9AGAM</name>
<protein>
    <submittedName>
        <fullName evidence="2">Uncharacterized protein</fullName>
    </submittedName>
</protein>
<dbReference type="STRING" id="50990.A0A4Y7Q5S1"/>
<evidence type="ECO:0000313" key="2">
    <source>
        <dbReference type="EMBL" id="TDL22765.1"/>
    </source>
</evidence>
<feature type="compositionally biased region" description="Polar residues" evidence="1">
    <location>
        <begin position="358"/>
        <end position="371"/>
    </location>
</feature>
<organism evidence="2 3">
    <name type="scientific">Rickenella mellea</name>
    <dbReference type="NCBI Taxonomy" id="50990"/>
    <lineage>
        <taxon>Eukaryota</taxon>
        <taxon>Fungi</taxon>
        <taxon>Dikarya</taxon>
        <taxon>Basidiomycota</taxon>
        <taxon>Agaricomycotina</taxon>
        <taxon>Agaricomycetes</taxon>
        <taxon>Hymenochaetales</taxon>
        <taxon>Rickenellaceae</taxon>
        <taxon>Rickenella</taxon>
    </lineage>
</organism>
<feature type="compositionally biased region" description="Polar residues" evidence="1">
    <location>
        <begin position="380"/>
        <end position="395"/>
    </location>
</feature>
<dbReference type="VEuPathDB" id="FungiDB:BD410DRAFT_788078"/>
<dbReference type="AlphaFoldDB" id="A0A4Y7Q5S1"/>
<dbReference type="EMBL" id="ML170173">
    <property type="protein sequence ID" value="TDL22765.1"/>
    <property type="molecule type" value="Genomic_DNA"/>
</dbReference>